<evidence type="ECO:0000259" key="13">
    <source>
        <dbReference type="Pfam" id="PF00117"/>
    </source>
</evidence>
<dbReference type="PROSITE" id="PS51273">
    <property type="entry name" value="GATASE_TYPE_1"/>
    <property type="match status" value="1"/>
</dbReference>
<gene>
    <name evidence="11 14" type="primary">hisH</name>
    <name evidence="14" type="ORF">JS278_01602</name>
</gene>
<evidence type="ECO:0000256" key="4">
    <source>
        <dbReference type="ARBA" id="ARBA00022801"/>
    </source>
</evidence>
<dbReference type="Proteomes" id="UP000251995">
    <property type="component" value="Chromosome"/>
</dbReference>
<dbReference type="GO" id="GO:0005737">
    <property type="term" value="C:cytoplasm"/>
    <property type="evidence" value="ECO:0007669"/>
    <property type="project" value="UniProtKB-SubCell"/>
</dbReference>
<dbReference type="SUPFAM" id="SSF52317">
    <property type="entry name" value="Class I glutamine amidotransferase-like"/>
    <property type="match status" value="1"/>
</dbReference>
<comment type="catalytic activity">
    <reaction evidence="9 11">
        <text>5-[(5-phospho-1-deoxy-D-ribulos-1-ylimino)methylamino]-1-(5-phospho-beta-D-ribosyl)imidazole-4-carboxamide + L-glutamine = D-erythro-1-(imidazol-4-yl)glycerol 3-phosphate + 5-amino-1-(5-phospho-beta-D-ribosyl)imidazole-4-carboxamide + L-glutamate + H(+)</text>
        <dbReference type="Rhea" id="RHEA:24793"/>
        <dbReference type="ChEBI" id="CHEBI:15378"/>
        <dbReference type="ChEBI" id="CHEBI:29985"/>
        <dbReference type="ChEBI" id="CHEBI:58278"/>
        <dbReference type="ChEBI" id="CHEBI:58359"/>
        <dbReference type="ChEBI" id="CHEBI:58475"/>
        <dbReference type="ChEBI" id="CHEBI:58525"/>
        <dbReference type="EC" id="4.3.2.10"/>
    </reaction>
</comment>
<dbReference type="PIRSF" id="PIRSF000495">
    <property type="entry name" value="Amidotransf_hisH"/>
    <property type="match status" value="1"/>
</dbReference>
<dbReference type="Gene3D" id="3.40.50.880">
    <property type="match status" value="1"/>
</dbReference>
<dbReference type="CDD" id="cd01748">
    <property type="entry name" value="GATase1_IGP_Synthase"/>
    <property type="match status" value="1"/>
</dbReference>
<keyword evidence="11" id="KW-0963">Cytoplasm</keyword>
<dbReference type="InterPro" id="IPR029062">
    <property type="entry name" value="Class_I_gatase-like"/>
</dbReference>
<keyword evidence="15" id="KW-1185">Reference proteome</keyword>
<dbReference type="PANTHER" id="PTHR42701">
    <property type="entry name" value="IMIDAZOLE GLYCEROL PHOSPHATE SYNTHASE SUBUNIT HISH"/>
    <property type="match status" value="1"/>
</dbReference>
<reference evidence="14 15" key="1">
    <citation type="submission" date="2017-12" db="EMBL/GenBank/DDBJ databases">
        <title>The whole genome sequence of the Acidipropionibacterium virtanenii sp. nov. type strain JS278.</title>
        <authorList>
            <person name="Laine P."/>
            <person name="Deptula P."/>
            <person name="Varmanen P."/>
            <person name="Auvinen P."/>
        </authorList>
    </citation>
    <scope>NUCLEOTIDE SEQUENCE [LARGE SCALE GENOMIC DNA]</scope>
    <source>
        <strain evidence="14 15">JS278</strain>
    </source>
</reference>
<evidence type="ECO:0000256" key="5">
    <source>
        <dbReference type="ARBA" id="ARBA00022962"/>
    </source>
</evidence>
<evidence type="ECO:0000313" key="14">
    <source>
        <dbReference type="EMBL" id="AXE38766.1"/>
    </source>
</evidence>
<dbReference type="PANTHER" id="PTHR42701:SF1">
    <property type="entry name" value="IMIDAZOLE GLYCEROL PHOSPHATE SYNTHASE SUBUNIT HISH"/>
    <property type="match status" value="1"/>
</dbReference>
<evidence type="ECO:0000256" key="1">
    <source>
        <dbReference type="ARBA" id="ARBA00005091"/>
    </source>
</evidence>
<keyword evidence="4 11" id="KW-0378">Hydrolase</keyword>
<dbReference type="EC" id="3.5.1.2" evidence="11"/>
<dbReference type="InterPro" id="IPR017926">
    <property type="entry name" value="GATASE"/>
</dbReference>
<keyword evidence="14" id="KW-0808">Transferase</keyword>
<dbReference type="EMBL" id="CP025198">
    <property type="protein sequence ID" value="AXE38766.1"/>
    <property type="molecule type" value="Genomic_DNA"/>
</dbReference>
<dbReference type="GO" id="GO:0000105">
    <property type="term" value="P:L-histidine biosynthetic process"/>
    <property type="evidence" value="ECO:0007669"/>
    <property type="project" value="UniProtKB-UniRule"/>
</dbReference>
<comment type="subcellular location">
    <subcellularLocation>
        <location evidence="11">Cytoplasm</location>
    </subcellularLocation>
</comment>
<evidence type="ECO:0000256" key="9">
    <source>
        <dbReference type="ARBA" id="ARBA00047838"/>
    </source>
</evidence>
<feature type="active site" description="Nucleophile" evidence="11 12">
    <location>
        <position position="84"/>
    </location>
</feature>
<organism evidence="14 15">
    <name type="scientific">Acidipropionibacterium virtanenii</name>
    <dbReference type="NCBI Taxonomy" id="2057246"/>
    <lineage>
        <taxon>Bacteria</taxon>
        <taxon>Bacillati</taxon>
        <taxon>Actinomycetota</taxon>
        <taxon>Actinomycetes</taxon>
        <taxon>Propionibacteriales</taxon>
        <taxon>Propionibacteriaceae</taxon>
        <taxon>Acidipropionibacterium</taxon>
    </lineage>
</organism>
<accession>A0A344UU18</accession>
<evidence type="ECO:0000256" key="2">
    <source>
        <dbReference type="ARBA" id="ARBA00011152"/>
    </source>
</evidence>
<evidence type="ECO:0000313" key="15">
    <source>
        <dbReference type="Proteomes" id="UP000251995"/>
    </source>
</evidence>
<protein>
    <recommendedName>
        <fullName evidence="11">Imidazole glycerol phosphate synthase subunit HisH</fullName>
        <ecNumber evidence="11">4.3.2.10</ecNumber>
    </recommendedName>
    <alternativeName>
        <fullName evidence="11">IGP synthase glutaminase subunit</fullName>
        <ecNumber evidence="11">3.5.1.2</ecNumber>
    </alternativeName>
    <alternativeName>
        <fullName evidence="11">IGP synthase subunit HisH</fullName>
    </alternativeName>
    <alternativeName>
        <fullName evidence="11">ImGP synthase subunit HisH</fullName>
        <shortName evidence="11">IGPS subunit HisH</shortName>
    </alternativeName>
</protein>
<proteinExistence type="inferred from homology"/>
<dbReference type="HAMAP" id="MF_00278">
    <property type="entry name" value="HisH"/>
    <property type="match status" value="1"/>
</dbReference>
<evidence type="ECO:0000256" key="7">
    <source>
        <dbReference type="ARBA" id="ARBA00023239"/>
    </source>
</evidence>
<feature type="active site" evidence="11 12">
    <location>
        <position position="186"/>
    </location>
</feature>
<sequence>MPETTRVGVIDHGSGNLHSACRALAQAGAEVVMSRDLDELARTDALVLPGVGALASCMAGLRAMGGDELVADQVERGRPLLGICVGHQMLFEDGEERGEPVAGLGVLPGMVTMLPAERLPHMGWNTVSPCEGSRLFRGIEQERFYFVHSYGVVDPGQHSGITTCTHEDAVFVAACELGAVSSTQFHPEKSGRAGRMLLRNWLDAVWED</sequence>
<keyword evidence="6 11" id="KW-0368">Histidine biosynthesis</keyword>
<evidence type="ECO:0000256" key="12">
    <source>
        <dbReference type="PIRSR" id="PIRSR000495-1"/>
    </source>
</evidence>
<name>A0A344UU18_9ACTN</name>
<dbReference type="PROSITE" id="PS51274">
    <property type="entry name" value="GATASE_COBBQ"/>
    <property type="match status" value="1"/>
</dbReference>
<dbReference type="OrthoDB" id="9807137at2"/>
<dbReference type="NCBIfam" id="TIGR01855">
    <property type="entry name" value="IMP_synth_hisH"/>
    <property type="match status" value="1"/>
</dbReference>
<comment type="function">
    <text evidence="8 11">IGPS catalyzes the conversion of PRFAR and glutamine to IGP, AICAR and glutamate. The HisH subunit catalyzes the hydrolysis of glutamine to glutamate and ammonia as part of the synthesis of IGP and AICAR. The resulting ammonia molecule is channeled to the active site of HisF.</text>
</comment>
<keyword evidence="3 11" id="KW-0028">Amino-acid biosynthesis</keyword>
<dbReference type="UniPathway" id="UPA00031">
    <property type="reaction ID" value="UER00010"/>
</dbReference>
<dbReference type="Pfam" id="PF00117">
    <property type="entry name" value="GATase"/>
    <property type="match status" value="1"/>
</dbReference>
<evidence type="ECO:0000256" key="6">
    <source>
        <dbReference type="ARBA" id="ARBA00023102"/>
    </source>
</evidence>
<dbReference type="AlphaFoldDB" id="A0A344UU18"/>
<evidence type="ECO:0000256" key="10">
    <source>
        <dbReference type="ARBA" id="ARBA00049534"/>
    </source>
</evidence>
<dbReference type="GO" id="GO:0000107">
    <property type="term" value="F:imidazoleglycerol-phosphate synthase activity"/>
    <property type="evidence" value="ECO:0007669"/>
    <property type="project" value="UniProtKB-UniRule"/>
</dbReference>
<evidence type="ECO:0000256" key="8">
    <source>
        <dbReference type="ARBA" id="ARBA00025299"/>
    </source>
</evidence>
<dbReference type="InterPro" id="IPR010139">
    <property type="entry name" value="Imidazole-glycPsynth_HisH"/>
</dbReference>
<keyword evidence="14" id="KW-0328">Glycosyltransferase</keyword>
<dbReference type="GO" id="GO:0016829">
    <property type="term" value="F:lyase activity"/>
    <property type="evidence" value="ECO:0007669"/>
    <property type="project" value="UniProtKB-KW"/>
</dbReference>
<dbReference type="RefSeq" id="WP_114044723.1">
    <property type="nucleotide sequence ID" value="NZ_CP025198.1"/>
</dbReference>
<feature type="active site" evidence="11 12">
    <location>
        <position position="188"/>
    </location>
</feature>
<keyword evidence="5 11" id="KW-0315">Glutamine amidotransferase</keyword>
<keyword evidence="7 11" id="KW-0456">Lyase</keyword>
<evidence type="ECO:0000256" key="3">
    <source>
        <dbReference type="ARBA" id="ARBA00022605"/>
    </source>
</evidence>
<dbReference type="EC" id="4.3.2.10" evidence="11"/>
<dbReference type="GO" id="GO:0004359">
    <property type="term" value="F:glutaminase activity"/>
    <property type="evidence" value="ECO:0007669"/>
    <property type="project" value="UniProtKB-EC"/>
</dbReference>
<comment type="catalytic activity">
    <reaction evidence="10 11">
        <text>L-glutamine + H2O = L-glutamate + NH4(+)</text>
        <dbReference type="Rhea" id="RHEA:15889"/>
        <dbReference type="ChEBI" id="CHEBI:15377"/>
        <dbReference type="ChEBI" id="CHEBI:28938"/>
        <dbReference type="ChEBI" id="CHEBI:29985"/>
        <dbReference type="ChEBI" id="CHEBI:58359"/>
        <dbReference type="EC" id="3.5.1.2"/>
    </reaction>
</comment>
<dbReference type="KEGG" id="acij:JS278_01602"/>
<comment type="pathway">
    <text evidence="1 11">Amino-acid biosynthesis; L-histidine biosynthesis; L-histidine from 5-phospho-alpha-D-ribose 1-diphosphate: step 5/9.</text>
</comment>
<feature type="domain" description="Glutamine amidotransferase" evidence="13">
    <location>
        <begin position="9"/>
        <end position="201"/>
    </location>
</feature>
<comment type="subunit">
    <text evidence="2 11">Heterodimer of HisH and HisF.</text>
</comment>
<evidence type="ECO:0000256" key="11">
    <source>
        <dbReference type="HAMAP-Rule" id="MF_00278"/>
    </source>
</evidence>